<organism evidence="1 2">
    <name type="scientific">Hymenobacter antarcticus</name>
    <dbReference type="NCBI Taxonomy" id="486270"/>
    <lineage>
        <taxon>Bacteria</taxon>
        <taxon>Pseudomonadati</taxon>
        <taxon>Bacteroidota</taxon>
        <taxon>Cytophagia</taxon>
        <taxon>Cytophagales</taxon>
        <taxon>Hymenobacteraceae</taxon>
        <taxon>Hymenobacter</taxon>
    </lineage>
</organism>
<proteinExistence type="predicted"/>
<evidence type="ECO:0000313" key="1">
    <source>
        <dbReference type="EMBL" id="GAA3984684.1"/>
    </source>
</evidence>
<reference evidence="2" key="1">
    <citation type="journal article" date="2019" name="Int. J. Syst. Evol. Microbiol.">
        <title>The Global Catalogue of Microorganisms (GCM) 10K type strain sequencing project: providing services to taxonomists for standard genome sequencing and annotation.</title>
        <authorList>
            <consortium name="The Broad Institute Genomics Platform"/>
            <consortium name="The Broad Institute Genome Sequencing Center for Infectious Disease"/>
            <person name="Wu L."/>
            <person name="Ma J."/>
        </authorList>
    </citation>
    <scope>NUCLEOTIDE SEQUENCE [LARGE SCALE GENOMIC DNA]</scope>
    <source>
        <strain evidence="2">JCM 17217</strain>
    </source>
</reference>
<protein>
    <recommendedName>
        <fullName evidence="3">J domain-containing protein</fullName>
    </recommendedName>
</protein>
<keyword evidence="2" id="KW-1185">Reference proteome</keyword>
<dbReference type="EMBL" id="BAABDI010000026">
    <property type="protein sequence ID" value="GAA3984684.1"/>
    <property type="molecule type" value="Genomic_DNA"/>
</dbReference>
<evidence type="ECO:0008006" key="3">
    <source>
        <dbReference type="Google" id="ProtNLM"/>
    </source>
</evidence>
<dbReference type="RefSeq" id="WP_345125930.1">
    <property type="nucleotide sequence ID" value="NZ_BAABDI010000026.1"/>
</dbReference>
<name>A0ABP7QMN7_9BACT</name>
<gene>
    <name evidence="1" type="ORF">GCM10022407_32100</name>
</gene>
<comment type="caution">
    <text evidence="1">The sequence shown here is derived from an EMBL/GenBank/DDBJ whole genome shotgun (WGS) entry which is preliminary data.</text>
</comment>
<accession>A0ABP7QMN7</accession>
<evidence type="ECO:0000313" key="2">
    <source>
        <dbReference type="Proteomes" id="UP001501556"/>
    </source>
</evidence>
<dbReference type="Proteomes" id="UP001501556">
    <property type="component" value="Unassembled WGS sequence"/>
</dbReference>
<sequence>MKNPYEILGVSQDATGTEIILGLKKAQVENLKTKRYQLAELQAAQRQLQSPAKRLVADFLYPSRPKAKRPKNFVLPIDESPVSFTSLAPDAYSSL</sequence>